<keyword evidence="1" id="KW-0472">Membrane</keyword>
<accession>A0A8F3EMX1</accession>
<geneLocation type="plasmid" evidence="2">
    <name>pAv-optrA</name>
</geneLocation>
<sequence>MRTKKQFAIGLTLVILAVMLKMTIGFTPAVDNLILLFFVLLGCWFYYENAKKKDNNK</sequence>
<dbReference type="AlphaFoldDB" id="A0A8F3EMX1"/>
<evidence type="ECO:0000256" key="1">
    <source>
        <dbReference type="SAM" id="Phobius"/>
    </source>
</evidence>
<keyword evidence="1" id="KW-0812">Transmembrane</keyword>
<evidence type="ECO:0000313" key="2">
    <source>
        <dbReference type="EMBL" id="QWY91709.1"/>
    </source>
</evidence>
<dbReference type="EMBL" id="MW364930">
    <property type="protein sequence ID" value="QWY91709.1"/>
    <property type="molecule type" value="Genomic_DNA"/>
</dbReference>
<name>A0A8F3EMX1_9LACT</name>
<feature type="transmembrane region" description="Helical" evidence="1">
    <location>
        <begin position="7"/>
        <end position="24"/>
    </location>
</feature>
<protein>
    <submittedName>
        <fullName evidence="2">Uncharacterized protein</fullName>
    </submittedName>
</protein>
<reference evidence="2" key="1">
    <citation type="submission" date="2020-12" db="EMBL/GenBank/DDBJ databases">
        <authorList>
            <person name="Brenciani A."/>
            <person name="Morroni G."/>
            <person name="Fioriti S."/>
            <person name="Coccitto S.N."/>
            <person name="Cinthi M."/>
            <person name="Giovanetti E."/>
        </authorList>
    </citation>
    <scope>NUCLEOTIDE SEQUENCE</scope>
    <source>
        <plasmid evidence="2">pAv-optrA</plasmid>
    </source>
</reference>
<proteinExistence type="predicted"/>
<feature type="transmembrane region" description="Helical" evidence="1">
    <location>
        <begin position="30"/>
        <end position="47"/>
    </location>
</feature>
<organism evidence="2">
    <name type="scientific">Aerococcus viridans</name>
    <dbReference type="NCBI Taxonomy" id="1377"/>
    <lineage>
        <taxon>Bacteria</taxon>
        <taxon>Bacillati</taxon>
        <taxon>Bacillota</taxon>
        <taxon>Bacilli</taxon>
        <taxon>Lactobacillales</taxon>
        <taxon>Aerococcaceae</taxon>
        <taxon>Aerococcus</taxon>
    </lineage>
</organism>
<keyword evidence="1" id="KW-1133">Transmembrane helix</keyword>
<dbReference type="RefSeq" id="WP_218673648.1">
    <property type="nucleotide sequence ID" value="NZ_JBLVRQ010000033.1"/>
</dbReference>
<keyword evidence="2" id="KW-0614">Plasmid</keyword>